<reference evidence="4 5" key="1">
    <citation type="submission" date="2019-09" db="EMBL/GenBank/DDBJ databases">
        <title>Bird 10,000 Genomes (B10K) Project - Family phase.</title>
        <authorList>
            <person name="Zhang G."/>
        </authorList>
    </citation>
    <scope>NUCLEOTIDE SEQUENCE [LARGE SCALE GENOMIC DNA]</scope>
    <source>
        <strain evidence="4">B10K-DU-001-69</strain>
        <tissue evidence="4">Muscle</tissue>
    </source>
</reference>
<gene>
    <name evidence="4" type="primary">Neb_7</name>
    <name evidence="4" type="ORF">CARCAR_R13708</name>
</gene>
<keyword evidence="1" id="KW-0677">Repeat</keyword>
<evidence type="ECO:0000256" key="3">
    <source>
        <dbReference type="SAM" id="Phobius"/>
    </source>
</evidence>
<accession>A0A7K5ML67</accession>
<proteinExistence type="predicted"/>
<evidence type="ECO:0000256" key="1">
    <source>
        <dbReference type="ARBA" id="ARBA00022737"/>
    </source>
</evidence>
<organism evidence="4 5">
    <name type="scientific">Cardinalis cardinalis</name>
    <name type="common">Northern cardinal</name>
    <dbReference type="NCBI Taxonomy" id="98964"/>
    <lineage>
        <taxon>Eukaryota</taxon>
        <taxon>Metazoa</taxon>
        <taxon>Chordata</taxon>
        <taxon>Craniata</taxon>
        <taxon>Vertebrata</taxon>
        <taxon>Euteleostomi</taxon>
        <taxon>Archelosauria</taxon>
        <taxon>Archosauria</taxon>
        <taxon>Dinosauria</taxon>
        <taxon>Saurischia</taxon>
        <taxon>Theropoda</taxon>
        <taxon>Coelurosauria</taxon>
        <taxon>Aves</taxon>
        <taxon>Neognathae</taxon>
        <taxon>Neoaves</taxon>
        <taxon>Telluraves</taxon>
        <taxon>Australaves</taxon>
        <taxon>Passeriformes</taxon>
        <taxon>Cardinalidae</taxon>
        <taxon>Cardinalis</taxon>
    </lineage>
</organism>
<dbReference type="GO" id="GO:0051015">
    <property type="term" value="F:actin filament binding"/>
    <property type="evidence" value="ECO:0007669"/>
    <property type="project" value="InterPro"/>
</dbReference>
<keyword evidence="3" id="KW-0472">Membrane</keyword>
<comment type="caution">
    <text evidence="4">The sequence shown here is derived from an EMBL/GenBank/DDBJ whole genome shotgun (WGS) entry which is preliminary data.</text>
</comment>
<keyword evidence="3" id="KW-0812">Transmembrane</keyword>
<dbReference type="GO" id="GO:0071691">
    <property type="term" value="P:cardiac muscle thin filament assembly"/>
    <property type="evidence" value="ECO:0007669"/>
    <property type="project" value="TreeGrafter"/>
</dbReference>
<dbReference type="PANTHER" id="PTHR11039">
    <property type="entry name" value="NEBULIN"/>
    <property type="match status" value="1"/>
</dbReference>
<dbReference type="EMBL" id="VYXE01017327">
    <property type="protein sequence ID" value="NWT31538.1"/>
    <property type="molecule type" value="Genomic_DNA"/>
</dbReference>
<dbReference type="PANTHER" id="PTHR11039:SF37">
    <property type="entry name" value="NEBULIN"/>
    <property type="match status" value="1"/>
</dbReference>
<dbReference type="InterPro" id="IPR000900">
    <property type="entry name" value="Nebulin_repeat"/>
</dbReference>
<feature type="non-terminal residue" evidence="4">
    <location>
        <position position="186"/>
    </location>
</feature>
<keyword evidence="3" id="KW-1133">Transmembrane helix</keyword>
<evidence type="ECO:0000256" key="2">
    <source>
        <dbReference type="ARBA" id="ARBA00023203"/>
    </source>
</evidence>
<dbReference type="Pfam" id="PF00880">
    <property type="entry name" value="Nebulin"/>
    <property type="match status" value="3"/>
</dbReference>
<dbReference type="AlphaFoldDB" id="A0A7K5ML67"/>
<protein>
    <submittedName>
        <fullName evidence="4">NEBU protein</fullName>
    </submittedName>
</protein>
<sequence length="186" mass="21473">KEYKKDFEESMKGRNLTGLEVTPSLLHVKYATKIASEKEYRRDLEEGVKGKGLTALEETPDMLRAKNATQILNEKEYKRALEQEIRGKGLTELALETPDFVRARNATDIASQVCATLTLGAPQEGKFRFFWFVSCCFCVFYFNPFGVFHQKKYKEDAEKSMPYYVPVADTPEMQRVRENQKNFSNV</sequence>
<dbReference type="SMART" id="SM00227">
    <property type="entry name" value="NEBU"/>
    <property type="match status" value="4"/>
</dbReference>
<evidence type="ECO:0000313" key="4">
    <source>
        <dbReference type="EMBL" id="NWT31538.1"/>
    </source>
</evidence>
<evidence type="ECO:0000313" key="5">
    <source>
        <dbReference type="Proteomes" id="UP000583740"/>
    </source>
</evidence>
<feature type="transmembrane region" description="Helical" evidence="3">
    <location>
        <begin position="129"/>
        <end position="148"/>
    </location>
</feature>
<name>A0A7K5ML67_CARCD</name>
<dbReference type="Proteomes" id="UP000583740">
    <property type="component" value="Unassembled WGS sequence"/>
</dbReference>
<keyword evidence="2" id="KW-0009">Actin-binding</keyword>
<feature type="non-terminal residue" evidence="4">
    <location>
        <position position="1"/>
    </location>
</feature>
<dbReference type="InterPro" id="IPR055297">
    <property type="entry name" value="NEBU/NEBL"/>
</dbReference>
<keyword evidence="5" id="KW-1185">Reference proteome</keyword>
<dbReference type="GO" id="GO:0030018">
    <property type="term" value="C:Z disc"/>
    <property type="evidence" value="ECO:0007669"/>
    <property type="project" value="InterPro"/>
</dbReference>
<dbReference type="PROSITE" id="PS51216">
    <property type="entry name" value="NEBULIN"/>
    <property type="match status" value="2"/>
</dbReference>